<feature type="coiled-coil region" evidence="1">
    <location>
        <begin position="87"/>
        <end position="136"/>
    </location>
</feature>
<gene>
    <name evidence="2" type="ORF">J2Z80_001537</name>
</gene>
<keyword evidence="3" id="KW-1185">Reference proteome</keyword>
<dbReference type="RefSeq" id="WP_209453831.1">
    <property type="nucleotide sequence ID" value="NZ_JAGGLT010000015.1"/>
</dbReference>
<dbReference type="EMBL" id="JAGGLT010000015">
    <property type="protein sequence ID" value="MBP2072014.1"/>
    <property type="molecule type" value="Genomic_DNA"/>
</dbReference>
<proteinExistence type="predicted"/>
<name>A0ABS4NEB4_9THEO</name>
<sequence>MENDNLESAINQIAFEFVNERILDTNEINKLLGVLSNDGVYAMWVYALDKIGCNFSSDKNKLEGVRVFKLLKKIAELDKYVTNSLNYENLIKEISDLGQEIDKINSNIKNSEERKIEHLKKEKNKKEEERREKLNEYFINLANKLETLLFFKDILEKTLIYARYHAKAMEE</sequence>
<organism evidence="2 3">
    <name type="scientific">Thermoanaerobacterium butyriciformans</name>
    <dbReference type="NCBI Taxonomy" id="1702242"/>
    <lineage>
        <taxon>Bacteria</taxon>
        <taxon>Bacillati</taxon>
        <taxon>Bacillota</taxon>
        <taxon>Clostridia</taxon>
        <taxon>Thermoanaerobacterales</taxon>
        <taxon>Thermoanaerobacteraceae</taxon>
        <taxon>Thermoanaerobacterium</taxon>
    </lineage>
</organism>
<accession>A0ABS4NEB4</accession>
<keyword evidence="1" id="KW-0175">Coiled coil</keyword>
<evidence type="ECO:0000313" key="3">
    <source>
        <dbReference type="Proteomes" id="UP001166402"/>
    </source>
</evidence>
<evidence type="ECO:0000313" key="2">
    <source>
        <dbReference type="EMBL" id="MBP2072014.1"/>
    </source>
</evidence>
<reference evidence="2" key="1">
    <citation type="submission" date="2021-03" db="EMBL/GenBank/DDBJ databases">
        <title>Genomic Encyclopedia of Type Strains, Phase IV (KMG-IV): sequencing the most valuable type-strain genomes for metagenomic binning, comparative biology and taxonomic classification.</title>
        <authorList>
            <person name="Goeker M."/>
        </authorList>
    </citation>
    <scope>NUCLEOTIDE SEQUENCE</scope>
    <source>
        <strain evidence="2">DSM 101588</strain>
    </source>
</reference>
<evidence type="ECO:0000256" key="1">
    <source>
        <dbReference type="SAM" id="Coils"/>
    </source>
</evidence>
<dbReference type="Proteomes" id="UP001166402">
    <property type="component" value="Unassembled WGS sequence"/>
</dbReference>
<protein>
    <submittedName>
        <fullName evidence="2">Septal ring factor EnvC (AmiA/AmiB activator)</fullName>
    </submittedName>
</protein>
<comment type="caution">
    <text evidence="2">The sequence shown here is derived from an EMBL/GenBank/DDBJ whole genome shotgun (WGS) entry which is preliminary data.</text>
</comment>